<keyword evidence="3 7" id="KW-1134">Transmembrane beta strand</keyword>
<sequence length="1029" mass="111792">MKKKRALLVSLFLSLAFPFLLLAQDKPVTGKITNKVNGDPLAGATVTVKGGAVSTTTDATGNFSIQAPPGAILLISYTGFGTQEFAVAPGSAYNFTLNELSTSMNEVIVVGYGTQKKRAVTTAISSVKASDLENMPVFRVEQSLQGRVAGVSITASSGQPGAASTIYIRGISSVNGGSQPLYVVDGVVVDGGIEYLNQADIETMDVLKDAASAAIYGARGGAGVVLITTKRGRAGRINVNYTGYAGVQKAWRKIPVLNAEQYATLYNEASVAAGGNIRFPDPAALGKGTDWQAQVFNDNAPMQNHELSISAGSDKSTYFTSFGFLNQEGIVASSNSKFKRFTARFNSNHKITKAITFGNNIGYTYINSTGVGTNDEWGTPLNRAINMDPITPVIETDPAKLSQSPYTMPDIVRDENGNPYGISSIVTSEILNPVAGLKVAQGNGWSHKILGNIYLEIAPIEGLKLRSTIGGDLAFWGDQSFSPVFYLNATNQNLINDYTRNSNRALNWVWENTASYNRTFGKHDATLLIGITAQRFAGETQGGTRTGIPATNIREASLAFPVSQANQYFWGGEWESTLSSLFGRLQYAYDNKYLFSAVMRRDGSSKFGSNNIYGYFPSVSAGWVISEENFWNPKVASFLKLRASYGENGNNNLEAFRFVSTVSGGRNYVFGDQLINGVSPNAIANPDLKWETVVQTNIGLDAVLLNNHLSVTVDVYNKKTTDMLQNVRVPMYVGNNGPVGNVATMENRGIELAVGYNQNIGDFKFSVNLNGSYNKNEITYLGPDKDYLQGLVYGPQGVEYTRHIVGNPYGAFFGYKTNGLFQTPEDVTNYKNKNGDPIQPLAKPGDLRYVDYNGDGLISAEDRVILGNPNPDFTYGFTVNAAYKGFDVILFGQGIAGSQVLQAIRRFDLPSANWSTKALDRWHGEGTSNSIPRVTLDDQNKNWSNSSDIMLQDGDYFRIKTLQIGYSLPQHIINRIGLNKVRVFFTGNNLITFTKYDGFDPEIGGGSFGVDRGIYPQPRALLFGLNVGF</sequence>
<evidence type="ECO:0000256" key="2">
    <source>
        <dbReference type="ARBA" id="ARBA00022448"/>
    </source>
</evidence>
<evidence type="ECO:0000313" key="11">
    <source>
        <dbReference type="Proteomes" id="UP000033121"/>
    </source>
</evidence>
<gene>
    <name evidence="10" type="ORF">FPE01S_01_12360</name>
</gene>
<accession>A0A0E9MXJ1</accession>
<dbReference type="Gene3D" id="2.60.40.1120">
    <property type="entry name" value="Carboxypeptidase-like, regulatory domain"/>
    <property type="match status" value="1"/>
</dbReference>
<dbReference type="InterPro" id="IPR037066">
    <property type="entry name" value="Plug_dom_sf"/>
</dbReference>
<keyword evidence="11" id="KW-1185">Reference proteome</keyword>
<dbReference type="NCBIfam" id="TIGR04057">
    <property type="entry name" value="SusC_RagA_signa"/>
    <property type="match status" value="1"/>
</dbReference>
<dbReference type="EMBL" id="BBWV01000001">
    <property type="protein sequence ID" value="GAO42223.1"/>
    <property type="molecule type" value="Genomic_DNA"/>
</dbReference>
<dbReference type="SUPFAM" id="SSF56935">
    <property type="entry name" value="Porins"/>
    <property type="match status" value="1"/>
</dbReference>
<dbReference type="InterPro" id="IPR012910">
    <property type="entry name" value="Plug_dom"/>
</dbReference>
<feature type="domain" description="TonB-dependent receptor plug" evidence="9">
    <location>
        <begin position="117"/>
        <end position="224"/>
    </location>
</feature>
<dbReference type="InterPro" id="IPR023996">
    <property type="entry name" value="TonB-dep_OMP_SusC/RagA"/>
</dbReference>
<dbReference type="Pfam" id="PF13715">
    <property type="entry name" value="CarbopepD_reg_2"/>
    <property type="match status" value="1"/>
</dbReference>
<keyword evidence="2 7" id="KW-0813">Transport</keyword>
<evidence type="ECO:0000256" key="6">
    <source>
        <dbReference type="ARBA" id="ARBA00023237"/>
    </source>
</evidence>
<reference evidence="10 11" key="1">
    <citation type="submission" date="2015-04" db="EMBL/GenBank/DDBJ databases">
        <title>Whole genome shotgun sequence of Flavihumibacter petaseus NBRC 106054.</title>
        <authorList>
            <person name="Miyazawa S."/>
            <person name="Hosoyama A."/>
            <person name="Hashimoto M."/>
            <person name="Noguchi M."/>
            <person name="Tsuchikane K."/>
            <person name="Ohji S."/>
            <person name="Yamazoe A."/>
            <person name="Ichikawa N."/>
            <person name="Kimura A."/>
            <person name="Fujita N."/>
        </authorList>
    </citation>
    <scope>NUCLEOTIDE SEQUENCE [LARGE SCALE GENOMIC DNA]</scope>
    <source>
        <strain evidence="10 11">NBRC 106054</strain>
    </source>
</reference>
<protein>
    <submittedName>
        <fullName evidence="10">Putative TonB-dependent receptor</fullName>
    </submittedName>
</protein>
<organism evidence="10 11">
    <name type="scientific">Flavihumibacter petaseus NBRC 106054</name>
    <dbReference type="NCBI Taxonomy" id="1220578"/>
    <lineage>
        <taxon>Bacteria</taxon>
        <taxon>Pseudomonadati</taxon>
        <taxon>Bacteroidota</taxon>
        <taxon>Chitinophagia</taxon>
        <taxon>Chitinophagales</taxon>
        <taxon>Chitinophagaceae</taxon>
        <taxon>Flavihumibacter</taxon>
    </lineage>
</organism>
<evidence type="ECO:0000256" key="1">
    <source>
        <dbReference type="ARBA" id="ARBA00004571"/>
    </source>
</evidence>
<keyword evidence="4 7" id="KW-0812">Transmembrane</keyword>
<keyword evidence="5 7" id="KW-0472">Membrane</keyword>
<evidence type="ECO:0000256" key="8">
    <source>
        <dbReference type="SAM" id="SignalP"/>
    </source>
</evidence>
<feature type="signal peptide" evidence="8">
    <location>
        <begin position="1"/>
        <end position="23"/>
    </location>
</feature>
<dbReference type="AlphaFoldDB" id="A0A0E9MXJ1"/>
<comment type="subcellular location">
    <subcellularLocation>
        <location evidence="1 7">Cell outer membrane</location>
        <topology evidence="1 7">Multi-pass membrane protein</topology>
    </subcellularLocation>
</comment>
<evidence type="ECO:0000313" key="10">
    <source>
        <dbReference type="EMBL" id="GAO42223.1"/>
    </source>
</evidence>
<dbReference type="OrthoDB" id="9768177at2"/>
<evidence type="ECO:0000256" key="7">
    <source>
        <dbReference type="PROSITE-ProRule" id="PRU01360"/>
    </source>
</evidence>
<dbReference type="RefSeq" id="WP_046367953.1">
    <property type="nucleotide sequence ID" value="NZ_BBWV01000001.1"/>
</dbReference>
<comment type="caution">
    <text evidence="10">The sequence shown here is derived from an EMBL/GenBank/DDBJ whole genome shotgun (WGS) entry which is preliminary data.</text>
</comment>
<name>A0A0E9MXJ1_9BACT</name>
<keyword evidence="8" id="KW-0732">Signal</keyword>
<keyword evidence="10" id="KW-0675">Receptor</keyword>
<keyword evidence="6 7" id="KW-0998">Cell outer membrane</keyword>
<dbReference type="InterPro" id="IPR023997">
    <property type="entry name" value="TonB-dep_OMP_SusC/RagA_CS"/>
</dbReference>
<comment type="similarity">
    <text evidence="7">Belongs to the TonB-dependent receptor family.</text>
</comment>
<feature type="chain" id="PRO_5002429945" evidence="8">
    <location>
        <begin position="24"/>
        <end position="1029"/>
    </location>
</feature>
<dbReference type="NCBIfam" id="TIGR04056">
    <property type="entry name" value="OMP_RagA_SusC"/>
    <property type="match status" value="1"/>
</dbReference>
<evidence type="ECO:0000256" key="4">
    <source>
        <dbReference type="ARBA" id="ARBA00022692"/>
    </source>
</evidence>
<evidence type="ECO:0000259" key="9">
    <source>
        <dbReference type="Pfam" id="PF07715"/>
    </source>
</evidence>
<dbReference type="Gene3D" id="2.170.130.10">
    <property type="entry name" value="TonB-dependent receptor, plug domain"/>
    <property type="match status" value="1"/>
</dbReference>
<evidence type="ECO:0000256" key="5">
    <source>
        <dbReference type="ARBA" id="ARBA00023136"/>
    </source>
</evidence>
<dbReference type="Gene3D" id="2.40.170.20">
    <property type="entry name" value="TonB-dependent receptor, beta-barrel domain"/>
    <property type="match status" value="1"/>
</dbReference>
<dbReference type="GO" id="GO:0009279">
    <property type="term" value="C:cell outer membrane"/>
    <property type="evidence" value="ECO:0007669"/>
    <property type="project" value="UniProtKB-SubCell"/>
</dbReference>
<dbReference type="PROSITE" id="PS52016">
    <property type="entry name" value="TONB_DEPENDENT_REC_3"/>
    <property type="match status" value="1"/>
</dbReference>
<dbReference type="Pfam" id="PF07715">
    <property type="entry name" value="Plug"/>
    <property type="match status" value="1"/>
</dbReference>
<dbReference type="InterPro" id="IPR039426">
    <property type="entry name" value="TonB-dep_rcpt-like"/>
</dbReference>
<proteinExistence type="inferred from homology"/>
<dbReference type="Proteomes" id="UP000033121">
    <property type="component" value="Unassembled WGS sequence"/>
</dbReference>
<evidence type="ECO:0000256" key="3">
    <source>
        <dbReference type="ARBA" id="ARBA00022452"/>
    </source>
</evidence>
<dbReference type="InterPro" id="IPR008969">
    <property type="entry name" value="CarboxyPept-like_regulatory"/>
</dbReference>
<dbReference type="STRING" id="1220578.FPE01S_01_12360"/>
<dbReference type="InterPro" id="IPR036942">
    <property type="entry name" value="Beta-barrel_TonB_sf"/>
</dbReference>
<dbReference type="SUPFAM" id="SSF49464">
    <property type="entry name" value="Carboxypeptidase regulatory domain-like"/>
    <property type="match status" value="1"/>
</dbReference>